<evidence type="ECO:0000313" key="1">
    <source>
        <dbReference type="EMBL" id="MBY22881.1"/>
    </source>
</evidence>
<gene>
    <name evidence="1" type="ORF">g.7148</name>
</gene>
<name>A0A2S2P059_SCHGA</name>
<sequence length="128" mass="14940">MRNSSNYRYNNNKYTPTGFARITFAVRASSFDRVIHYSILPIETIKTLFNTYNTLHVNCLRNNNMTAYSARGVLYITLYDTISVSGDESHSLNVIRYELIQYNNTSLFKKILYNIRQFITSTLLKICI</sequence>
<proteinExistence type="predicted"/>
<organism evidence="1">
    <name type="scientific">Schizaphis graminum</name>
    <name type="common">Green bug aphid</name>
    <dbReference type="NCBI Taxonomy" id="13262"/>
    <lineage>
        <taxon>Eukaryota</taxon>
        <taxon>Metazoa</taxon>
        <taxon>Ecdysozoa</taxon>
        <taxon>Arthropoda</taxon>
        <taxon>Hexapoda</taxon>
        <taxon>Insecta</taxon>
        <taxon>Pterygota</taxon>
        <taxon>Neoptera</taxon>
        <taxon>Paraneoptera</taxon>
        <taxon>Hemiptera</taxon>
        <taxon>Sternorrhyncha</taxon>
        <taxon>Aphidomorpha</taxon>
        <taxon>Aphidoidea</taxon>
        <taxon>Aphididae</taxon>
        <taxon>Aphidini</taxon>
        <taxon>Schizaphis</taxon>
    </lineage>
</organism>
<dbReference type="AlphaFoldDB" id="A0A2S2P059"/>
<dbReference type="EMBL" id="GGMR01010262">
    <property type="protein sequence ID" value="MBY22881.1"/>
    <property type="molecule type" value="Transcribed_RNA"/>
</dbReference>
<reference evidence="1" key="1">
    <citation type="submission" date="2018-04" db="EMBL/GenBank/DDBJ databases">
        <title>Transcriptome of Schizaphis graminum biotype I.</title>
        <authorList>
            <person name="Scully E.D."/>
            <person name="Geib S.M."/>
            <person name="Palmer N.A."/>
            <person name="Koch K."/>
            <person name="Bradshaw J."/>
            <person name="Heng-Moss T."/>
            <person name="Sarath G."/>
        </authorList>
    </citation>
    <scope>NUCLEOTIDE SEQUENCE</scope>
</reference>
<accession>A0A2S2P059</accession>
<protein>
    <submittedName>
        <fullName evidence="1">Uncharacterized protein</fullName>
    </submittedName>
</protein>